<dbReference type="PROSITE" id="PS00022">
    <property type="entry name" value="EGF_1"/>
    <property type="match status" value="1"/>
</dbReference>
<dbReference type="GO" id="GO:0005615">
    <property type="term" value="C:extracellular space"/>
    <property type="evidence" value="ECO:0007669"/>
    <property type="project" value="TreeGrafter"/>
</dbReference>
<dbReference type="EMBL" id="CM004466">
    <property type="protein sequence ID" value="OCU00040.1"/>
    <property type="molecule type" value="Genomic_DNA"/>
</dbReference>
<dbReference type="GO" id="GO:0007173">
    <property type="term" value="P:epidermal growth factor receptor signaling pathway"/>
    <property type="evidence" value="ECO:0007669"/>
    <property type="project" value="TreeGrafter"/>
</dbReference>
<dbReference type="GO" id="GO:0008083">
    <property type="term" value="F:growth factor activity"/>
    <property type="evidence" value="ECO:0007669"/>
    <property type="project" value="UniProtKB-KW"/>
</dbReference>
<sequence>MSLQIILIALTCAAMIVLSEEYSVTKSPELTSKIEGREQEFIKDGNPCYKEYLNYCLNGQCLFHADLTTPLCRCDSSFTGERCEHMTLPAYSHDEEAVYIAIGIGVGLLISGAIFFIWYYWKKRCKKPVYETCEKTDAI</sequence>
<dbReference type="Proteomes" id="UP000694892">
    <property type="component" value="Chromosome 1L"/>
</dbReference>
<keyword evidence="4 10" id="KW-1133">Transmembrane helix</keyword>
<proteinExistence type="predicted"/>
<keyword evidence="5" id="KW-0339">Growth factor</keyword>
<accession>A0A974I369</accession>
<feature type="chain" id="PRO_5036709578" description="EGF-like domain-containing protein" evidence="11">
    <location>
        <begin position="20"/>
        <end position="139"/>
    </location>
</feature>
<keyword evidence="8" id="KW-0325">Glycoprotein</keyword>
<keyword evidence="3 10" id="KW-0812">Transmembrane</keyword>
<evidence type="ECO:0000256" key="9">
    <source>
        <dbReference type="PROSITE-ProRule" id="PRU00076"/>
    </source>
</evidence>
<evidence type="ECO:0000256" key="6">
    <source>
        <dbReference type="ARBA" id="ARBA00023136"/>
    </source>
</evidence>
<feature type="disulfide bond" evidence="9">
    <location>
        <begin position="74"/>
        <end position="83"/>
    </location>
</feature>
<evidence type="ECO:0000313" key="14">
    <source>
        <dbReference type="Proteomes" id="UP000694892"/>
    </source>
</evidence>
<dbReference type="PANTHER" id="PTHR10740:SF10">
    <property type="entry name" value="EPIGEN"/>
    <property type="match status" value="1"/>
</dbReference>
<dbReference type="GO" id="GO:0005154">
    <property type="term" value="F:epidermal growth factor receptor binding"/>
    <property type="evidence" value="ECO:0007669"/>
    <property type="project" value="TreeGrafter"/>
</dbReference>
<dbReference type="InterPro" id="IPR000742">
    <property type="entry name" value="EGF"/>
</dbReference>
<feature type="domain" description="EGF-like" evidence="12">
    <location>
        <begin position="44"/>
        <end position="84"/>
    </location>
</feature>
<keyword evidence="6 10" id="KW-0472">Membrane</keyword>
<evidence type="ECO:0000256" key="5">
    <source>
        <dbReference type="ARBA" id="ARBA00023030"/>
    </source>
</evidence>
<organism evidence="13 14">
    <name type="scientific">Xenopus laevis</name>
    <name type="common">African clawed frog</name>
    <dbReference type="NCBI Taxonomy" id="8355"/>
    <lineage>
        <taxon>Eukaryota</taxon>
        <taxon>Metazoa</taxon>
        <taxon>Chordata</taxon>
        <taxon>Craniata</taxon>
        <taxon>Vertebrata</taxon>
        <taxon>Euteleostomi</taxon>
        <taxon>Amphibia</taxon>
        <taxon>Batrachia</taxon>
        <taxon>Anura</taxon>
        <taxon>Pipoidea</taxon>
        <taxon>Pipidae</taxon>
        <taxon>Xenopodinae</taxon>
        <taxon>Xenopus</taxon>
        <taxon>Xenopus</taxon>
    </lineage>
</organism>
<comment type="caution">
    <text evidence="9">Lacks conserved residue(s) required for the propagation of feature annotation.</text>
</comment>
<dbReference type="GO" id="GO:0016020">
    <property type="term" value="C:membrane"/>
    <property type="evidence" value="ECO:0007669"/>
    <property type="project" value="UniProtKB-SubCell"/>
</dbReference>
<evidence type="ECO:0000256" key="4">
    <source>
        <dbReference type="ARBA" id="ARBA00022989"/>
    </source>
</evidence>
<name>A0A974I369_XENLA</name>
<feature type="transmembrane region" description="Helical" evidence="10">
    <location>
        <begin position="97"/>
        <end position="121"/>
    </location>
</feature>
<dbReference type="SUPFAM" id="SSF57196">
    <property type="entry name" value="EGF/Laminin"/>
    <property type="match status" value="1"/>
</dbReference>
<keyword evidence="11" id="KW-0732">Signal</keyword>
<evidence type="ECO:0000256" key="2">
    <source>
        <dbReference type="ARBA" id="ARBA00022536"/>
    </source>
</evidence>
<evidence type="ECO:0000256" key="11">
    <source>
        <dbReference type="SAM" id="SignalP"/>
    </source>
</evidence>
<evidence type="ECO:0000313" key="13">
    <source>
        <dbReference type="EMBL" id="OCU00040.1"/>
    </source>
</evidence>
<comment type="subcellular location">
    <subcellularLocation>
        <location evidence="1">Membrane</location>
        <topology evidence="1">Single-pass type I membrane protein</topology>
    </subcellularLocation>
</comment>
<dbReference type="Gene3D" id="2.10.25.10">
    <property type="entry name" value="Laminin"/>
    <property type="match status" value="1"/>
</dbReference>
<evidence type="ECO:0000256" key="8">
    <source>
        <dbReference type="ARBA" id="ARBA00023180"/>
    </source>
</evidence>
<dbReference type="PRINTS" id="PR00009">
    <property type="entry name" value="EGFTGF"/>
</dbReference>
<dbReference type="GO" id="GO:0045840">
    <property type="term" value="P:positive regulation of mitotic nuclear division"/>
    <property type="evidence" value="ECO:0007669"/>
    <property type="project" value="TreeGrafter"/>
</dbReference>
<dbReference type="GO" id="GO:0008284">
    <property type="term" value="P:positive regulation of cell population proliferation"/>
    <property type="evidence" value="ECO:0007669"/>
    <property type="project" value="TreeGrafter"/>
</dbReference>
<evidence type="ECO:0000259" key="12">
    <source>
        <dbReference type="PROSITE" id="PS50026"/>
    </source>
</evidence>
<dbReference type="PANTHER" id="PTHR10740">
    <property type="entry name" value="TRANSFORMING GROWTH FACTOR ALPHA"/>
    <property type="match status" value="1"/>
</dbReference>
<keyword evidence="7 9" id="KW-1015">Disulfide bond</keyword>
<gene>
    <name evidence="13" type="ORF">XELAEV_18005822mg</name>
</gene>
<keyword evidence="2 9" id="KW-0245">EGF-like domain</keyword>
<evidence type="ECO:0000256" key="1">
    <source>
        <dbReference type="ARBA" id="ARBA00004479"/>
    </source>
</evidence>
<evidence type="ECO:0000256" key="3">
    <source>
        <dbReference type="ARBA" id="ARBA00022692"/>
    </source>
</evidence>
<feature type="signal peptide" evidence="11">
    <location>
        <begin position="1"/>
        <end position="19"/>
    </location>
</feature>
<protein>
    <recommendedName>
        <fullName evidence="12">EGF-like domain-containing protein</fullName>
    </recommendedName>
</protein>
<dbReference type="PROSITE" id="PS50026">
    <property type="entry name" value="EGF_3"/>
    <property type="match status" value="1"/>
</dbReference>
<reference evidence="14" key="1">
    <citation type="journal article" date="2016" name="Nature">
        <title>Genome evolution in the allotetraploid frog Xenopus laevis.</title>
        <authorList>
            <person name="Session A.M."/>
            <person name="Uno Y."/>
            <person name="Kwon T."/>
            <person name="Chapman J.A."/>
            <person name="Toyoda A."/>
            <person name="Takahashi S."/>
            <person name="Fukui A."/>
            <person name="Hikosaka A."/>
            <person name="Suzuki A."/>
            <person name="Kondo M."/>
            <person name="van Heeringen S.J."/>
            <person name="Quigley I."/>
            <person name="Heinz S."/>
            <person name="Ogino H."/>
            <person name="Ochi H."/>
            <person name="Hellsten U."/>
            <person name="Lyons J.B."/>
            <person name="Simakov O."/>
            <person name="Putnam N."/>
            <person name="Stites J."/>
            <person name="Kuroki Y."/>
            <person name="Tanaka T."/>
            <person name="Michiue T."/>
            <person name="Watanabe M."/>
            <person name="Bogdanovic O."/>
            <person name="Lister R."/>
            <person name="Georgiou G."/>
            <person name="Paranjpe S.S."/>
            <person name="van Kruijsbergen I."/>
            <person name="Shu S."/>
            <person name="Carlson J."/>
            <person name="Kinoshita T."/>
            <person name="Ohta Y."/>
            <person name="Mawaribuchi S."/>
            <person name="Jenkins J."/>
            <person name="Grimwood J."/>
            <person name="Schmutz J."/>
            <person name="Mitros T."/>
            <person name="Mozaffari S.V."/>
            <person name="Suzuki Y."/>
            <person name="Haramoto Y."/>
            <person name="Yamamoto T.S."/>
            <person name="Takagi C."/>
            <person name="Heald R."/>
            <person name="Miller K."/>
            <person name="Haudenschild C."/>
            <person name="Kitzman J."/>
            <person name="Nakayama T."/>
            <person name="Izutsu Y."/>
            <person name="Robert J."/>
            <person name="Fortriede J."/>
            <person name="Burns K."/>
            <person name="Lotay V."/>
            <person name="Karimi K."/>
            <person name="Yasuoka Y."/>
            <person name="Dichmann D.S."/>
            <person name="Flajnik M.F."/>
            <person name="Houston D.W."/>
            <person name="Shendure J."/>
            <person name="DuPasquier L."/>
            <person name="Vize P.D."/>
            <person name="Zorn A.M."/>
            <person name="Ito M."/>
            <person name="Marcotte E.M."/>
            <person name="Wallingford J.B."/>
            <person name="Ito Y."/>
            <person name="Asashima M."/>
            <person name="Ueno N."/>
            <person name="Matsuda Y."/>
            <person name="Veenstra G.J."/>
            <person name="Fujiyama A."/>
            <person name="Harland R.M."/>
            <person name="Taira M."/>
            <person name="Rokhsar D.S."/>
        </authorList>
    </citation>
    <scope>NUCLEOTIDE SEQUENCE [LARGE SCALE GENOMIC DNA]</scope>
    <source>
        <strain evidence="14">J</strain>
    </source>
</reference>
<evidence type="ECO:0000256" key="10">
    <source>
        <dbReference type="SAM" id="Phobius"/>
    </source>
</evidence>
<evidence type="ECO:0000256" key="7">
    <source>
        <dbReference type="ARBA" id="ARBA00023157"/>
    </source>
</evidence>
<dbReference type="AlphaFoldDB" id="A0A974I369"/>